<evidence type="ECO:0000313" key="2">
    <source>
        <dbReference type="Proteomes" id="UP000472277"/>
    </source>
</evidence>
<dbReference type="CDD" id="cd12100">
    <property type="entry name" value="DD_CABYR_SP17"/>
    <property type="match status" value="1"/>
</dbReference>
<dbReference type="Ensembl" id="ENSSTUT00000064075.1">
    <property type="protein sequence ID" value="ENSSTUP00000060743.1"/>
    <property type="gene ID" value="ENSSTUG00000026346.1"/>
</dbReference>
<evidence type="ECO:0008006" key="3">
    <source>
        <dbReference type="Google" id="ProtNLM"/>
    </source>
</evidence>
<sequence length="73" mass="8610">MISYFFPPLTIIITYGLKSWLECLCRAILIEGPRQIPEFIAAYCDELLEFRELQNVTFYLKVFSDISVLPFRN</sequence>
<dbReference type="PANTHER" id="PTHR15494:SF0">
    <property type="entry name" value="CALCIUM-BINDING TYROSINE PHOSPHORYLATION-REGULATED PROTEIN"/>
    <property type="match status" value="1"/>
</dbReference>
<dbReference type="GO" id="GO:0048240">
    <property type="term" value="P:sperm capacitation"/>
    <property type="evidence" value="ECO:0007669"/>
    <property type="project" value="InterPro"/>
</dbReference>
<reference evidence="1" key="2">
    <citation type="submission" date="2025-09" db="UniProtKB">
        <authorList>
            <consortium name="Ensembl"/>
        </authorList>
    </citation>
    <scope>IDENTIFICATION</scope>
</reference>
<organism evidence="1 2">
    <name type="scientific">Salmo trutta</name>
    <name type="common">Brown trout</name>
    <dbReference type="NCBI Taxonomy" id="8032"/>
    <lineage>
        <taxon>Eukaryota</taxon>
        <taxon>Metazoa</taxon>
        <taxon>Chordata</taxon>
        <taxon>Craniata</taxon>
        <taxon>Vertebrata</taxon>
        <taxon>Euteleostomi</taxon>
        <taxon>Actinopterygii</taxon>
        <taxon>Neopterygii</taxon>
        <taxon>Teleostei</taxon>
        <taxon>Protacanthopterygii</taxon>
        <taxon>Salmoniformes</taxon>
        <taxon>Salmonidae</taxon>
        <taxon>Salmoninae</taxon>
        <taxon>Salmo</taxon>
    </lineage>
</organism>
<dbReference type="InterPro" id="IPR047579">
    <property type="entry name" value="DD_CABYR_SP17"/>
</dbReference>
<proteinExistence type="predicted"/>
<dbReference type="GO" id="GO:0035686">
    <property type="term" value="C:sperm fibrous sheath"/>
    <property type="evidence" value="ECO:0007669"/>
    <property type="project" value="TreeGrafter"/>
</dbReference>
<name>A0A674AN79_SALTR</name>
<dbReference type="Proteomes" id="UP000472277">
    <property type="component" value="Chromosome 31"/>
</dbReference>
<dbReference type="AlphaFoldDB" id="A0A674AN79"/>
<dbReference type="InParanoid" id="A0A674AN79"/>
<dbReference type="GO" id="GO:0005509">
    <property type="term" value="F:calcium ion binding"/>
    <property type="evidence" value="ECO:0007669"/>
    <property type="project" value="InterPro"/>
</dbReference>
<reference evidence="1" key="1">
    <citation type="submission" date="2025-08" db="UniProtKB">
        <authorList>
            <consortium name="Ensembl"/>
        </authorList>
    </citation>
    <scope>IDENTIFICATION</scope>
</reference>
<keyword evidence="2" id="KW-1185">Reference proteome</keyword>
<accession>A0A674AN79</accession>
<dbReference type="InterPro" id="IPR038848">
    <property type="entry name" value="CABYR"/>
</dbReference>
<dbReference type="GeneTree" id="ENSGT00970000194032"/>
<protein>
    <recommendedName>
        <fullName evidence="3">RIIa domain-containing protein</fullName>
    </recommendedName>
</protein>
<evidence type="ECO:0000313" key="1">
    <source>
        <dbReference type="Ensembl" id="ENSSTUP00000060743.1"/>
    </source>
</evidence>
<dbReference type="PANTHER" id="PTHR15494">
    <property type="entry name" value="CALCIUM-BINDING TYROSINE PHOSPHORYLATION-REGULATED PROTEIN"/>
    <property type="match status" value="1"/>
</dbReference>
<dbReference type="GO" id="GO:0005737">
    <property type="term" value="C:cytoplasm"/>
    <property type="evidence" value="ECO:0007669"/>
    <property type="project" value="TreeGrafter"/>
</dbReference>